<organism evidence="7 8">
    <name type="scientific">Rhizodiscina lignyota</name>
    <dbReference type="NCBI Taxonomy" id="1504668"/>
    <lineage>
        <taxon>Eukaryota</taxon>
        <taxon>Fungi</taxon>
        <taxon>Dikarya</taxon>
        <taxon>Ascomycota</taxon>
        <taxon>Pezizomycotina</taxon>
        <taxon>Dothideomycetes</taxon>
        <taxon>Pleosporomycetidae</taxon>
        <taxon>Aulographales</taxon>
        <taxon>Rhizodiscinaceae</taxon>
        <taxon>Rhizodiscina</taxon>
    </lineage>
</organism>
<evidence type="ECO:0000256" key="4">
    <source>
        <dbReference type="RuleBase" id="RU362068"/>
    </source>
</evidence>
<dbReference type="EC" id="1.1.1.169" evidence="4"/>
<evidence type="ECO:0000256" key="2">
    <source>
        <dbReference type="ARBA" id="ARBA00022857"/>
    </source>
</evidence>
<dbReference type="InterPro" id="IPR013332">
    <property type="entry name" value="KPR_N"/>
</dbReference>
<evidence type="ECO:0000259" key="6">
    <source>
        <dbReference type="Pfam" id="PF08546"/>
    </source>
</evidence>
<evidence type="ECO:0000313" key="7">
    <source>
        <dbReference type="EMBL" id="KAF2099580.1"/>
    </source>
</evidence>
<dbReference type="GO" id="GO:0015940">
    <property type="term" value="P:pantothenate biosynthetic process"/>
    <property type="evidence" value="ECO:0007669"/>
    <property type="project" value="InterPro"/>
</dbReference>
<evidence type="ECO:0000313" key="8">
    <source>
        <dbReference type="Proteomes" id="UP000799772"/>
    </source>
</evidence>
<gene>
    <name evidence="7" type="ORF">NA57DRAFT_55537</name>
</gene>
<keyword evidence="8" id="KW-1185">Reference proteome</keyword>
<dbReference type="InterPro" id="IPR008927">
    <property type="entry name" value="6-PGluconate_DH-like_C_sf"/>
</dbReference>
<dbReference type="AlphaFoldDB" id="A0A9P4M738"/>
<sequence>MAPNVLIFGAGAIGSIYVYILDQAGANVTAVCRSNYQAAKEHGFEIMSEKFGHVKVKSSVVRTVEEASGQEWDYVLVCSKAMCGSRPTTAEILKPVVGAKTAIVLLQNGISIEEEYIEAYPSNPVISVVVYLPATQLASGIIKMGDLEYLEVGTYPSDAPSSHKEAASAFCDLIKAGKGHAILYDDVQPRRWSKLIVNAPWNPLCALARSTDVAFMNASPQATDVVWSVMKEIVAIANALGYAEINEEEAAFQLGRAKARIPDKGIEPSMLADIWLGRAMEVEAIVGNTVRIAEKKGVPAPGLTMIYVLTKALDESNARQRILKKL</sequence>
<comment type="catalytic activity">
    <reaction evidence="4">
        <text>(R)-pantoate + NADP(+) = 2-dehydropantoate + NADPH + H(+)</text>
        <dbReference type="Rhea" id="RHEA:16233"/>
        <dbReference type="ChEBI" id="CHEBI:11561"/>
        <dbReference type="ChEBI" id="CHEBI:15378"/>
        <dbReference type="ChEBI" id="CHEBI:15980"/>
        <dbReference type="ChEBI" id="CHEBI:57783"/>
        <dbReference type="ChEBI" id="CHEBI:58349"/>
        <dbReference type="EC" id="1.1.1.169"/>
    </reaction>
</comment>
<dbReference type="FunFam" id="1.10.1040.10:FF:000017">
    <property type="entry name" value="2-dehydropantoate 2-reductase"/>
    <property type="match status" value="1"/>
</dbReference>
<dbReference type="InterPro" id="IPR036291">
    <property type="entry name" value="NAD(P)-bd_dom_sf"/>
</dbReference>
<dbReference type="SUPFAM" id="SSF51735">
    <property type="entry name" value="NAD(P)-binding Rossmann-fold domains"/>
    <property type="match status" value="1"/>
</dbReference>
<comment type="function">
    <text evidence="4">Catalyzes the NADPH-dependent reduction of ketopantoate into pantoic acid.</text>
</comment>
<dbReference type="PANTHER" id="PTHR21708">
    <property type="entry name" value="PROBABLE 2-DEHYDROPANTOATE 2-REDUCTASE"/>
    <property type="match status" value="1"/>
</dbReference>
<evidence type="ECO:0000256" key="3">
    <source>
        <dbReference type="ARBA" id="ARBA00023002"/>
    </source>
</evidence>
<feature type="domain" description="Ketopantoate reductase N-terminal" evidence="5">
    <location>
        <begin position="5"/>
        <end position="156"/>
    </location>
</feature>
<dbReference type="Proteomes" id="UP000799772">
    <property type="component" value="Unassembled WGS sequence"/>
</dbReference>
<dbReference type="GO" id="GO:0008677">
    <property type="term" value="F:2-dehydropantoate 2-reductase activity"/>
    <property type="evidence" value="ECO:0007669"/>
    <property type="project" value="UniProtKB-EC"/>
</dbReference>
<dbReference type="Pfam" id="PF02558">
    <property type="entry name" value="ApbA"/>
    <property type="match status" value="1"/>
</dbReference>
<dbReference type="InterPro" id="IPR051402">
    <property type="entry name" value="KPR-Related"/>
</dbReference>
<dbReference type="OrthoDB" id="3609at2759"/>
<dbReference type="InterPro" id="IPR013752">
    <property type="entry name" value="KPA_reductase"/>
</dbReference>
<dbReference type="Gene3D" id="1.10.1040.10">
    <property type="entry name" value="N-(1-d-carboxylethyl)-l-norvaline Dehydrogenase, domain 2"/>
    <property type="match status" value="1"/>
</dbReference>
<reference evidence="7" key="1">
    <citation type="journal article" date="2020" name="Stud. Mycol.">
        <title>101 Dothideomycetes genomes: a test case for predicting lifestyles and emergence of pathogens.</title>
        <authorList>
            <person name="Haridas S."/>
            <person name="Albert R."/>
            <person name="Binder M."/>
            <person name="Bloem J."/>
            <person name="Labutti K."/>
            <person name="Salamov A."/>
            <person name="Andreopoulos B."/>
            <person name="Baker S."/>
            <person name="Barry K."/>
            <person name="Bills G."/>
            <person name="Bluhm B."/>
            <person name="Cannon C."/>
            <person name="Castanera R."/>
            <person name="Culley D."/>
            <person name="Daum C."/>
            <person name="Ezra D."/>
            <person name="Gonzalez J."/>
            <person name="Henrissat B."/>
            <person name="Kuo A."/>
            <person name="Liang C."/>
            <person name="Lipzen A."/>
            <person name="Lutzoni F."/>
            <person name="Magnuson J."/>
            <person name="Mondo S."/>
            <person name="Nolan M."/>
            <person name="Ohm R."/>
            <person name="Pangilinan J."/>
            <person name="Park H.-J."/>
            <person name="Ramirez L."/>
            <person name="Alfaro M."/>
            <person name="Sun H."/>
            <person name="Tritt A."/>
            <person name="Yoshinaga Y."/>
            <person name="Zwiers L.-H."/>
            <person name="Turgeon B."/>
            <person name="Goodwin S."/>
            <person name="Spatafora J."/>
            <person name="Crous P."/>
            <person name="Grigoriev I."/>
        </authorList>
    </citation>
    <scope>NUCLEOTIDE SEQUENCE</scope>
    <source>
        <strain evidence="7">CBS 133067</strain>
    </source>
</reference>
<dbReference type="EMBL" id="ML978125">
    <property type="protein sequence ID" value="KAF2099580.1"/>
    <property type="molecule type" value="Genomic_DNA"/>
</dbReference>
<keyword evidence="2 4" id="KW-0521">NADP</keyword>
<accession>A0A9P4M738</accession>
<feature type="domain" description="Ketopantoate reductase C-terminal" evidence="6">
    <location>
        <begin position="186"/>
        <end position="313"/>
    </location>
</feature>
<dbReference type="InterPro" id="IPR003710">
    <property type="entry name" value="ApbA"/>
</dbReference>
<dbReference type="NCBIfam" id="TIGR00745">
    <property type="entry name" value="apbA_panE"/>
    <property type="match status" value="1"/>
</dbReference>
<name>A0A9P4M738_9PEZI</name>
<dbReference type="SUPFAM" id="SSF48179">
    <property type="entry name" value="6-phosphogluconate dehydrogenase C-terminal domain-like"/>
    <property type="match status" value="1"/>
</dbReference>
<dbReference type="PANTHER" id="PTHR21708:SF30">
    <property type="entry name" value="2-DEHYDROPANTOATE 2-REDUCTASE-RELATED"/>
    <property type="match status" value="1"/>
</dbReference>
<comment type="caution">
    <text evidence="7">The sequence shown here is derived from an EMBL/GenBank/DDBJ whole genome shotgun (WGS) entry which is preliminary data.</text>
</comment>
<evidence type="ECO:0000256" key="1">
    <source>
        <dbReference type="ARBA" id="ARBA00007870"/>
    </source>
</evidence>
<protein>
    <recommendedName>
        <fullName evidence="4">2-dehydropantoate 2-reductase</fullName>
        <ecNumber evidence="4">1.1.1.169</ecNumber>
    </recommendedName>
    <alternativeName>
        <fullName evidence="4">Ketopantoate reductase</fullName>
    </alternativeName>
</protein>
<dbReference type="Pfam" id="PF08546">
    <property type="entry name" value="ApbA_C"/>
    <property type="match status" value="1"/>
</dbReference>
<evidence type="ECO:0000259" key="5">
    <source>
        <dbReference type="Pfam" id="PF02558"/>
    </source>
</evidence>
<dbReference type="Gene3D" id="3.40.50.720">
    <property type="entry name" value="NAD(P)-binding Rossmann-like Domain"/>
    <property type="match status" value="1"/>
</dbReference>
<dbReference type="GO" id="GO:0005737">
    <property type="term" value="C:cytoplasm"/>
    <property type="evidence" value="ECO:0007669"/>
    <property type="project" value="TreeGrafter"/>
</dbReference>
<proteinExistence type="inferred from homology"/>
<dbReference type="InterPro" id="IPR013328">
    <property type="entry name" value="6PGD_dom2"/>
</dbReference>
<comment type="similarity">
    <text evidence="1 4">Belongs to the ketopantoate reductase family.</text>
</comment>
<keyword evidence="3 4" id="KW-0560">Oxidoreductase</keyword>